<organism evidence="2 3">
    <name type="scientific">Alcanivorax quisquiliarum</name>
    <dbReference type="NCBI Taxonomy" id="2933565"/>
    <lineage>
        <taxon>Bacteria</taxon>
        <taxon>Pseudomonadati</taxon>
        <taxon>Pseudomonadota</taxon>
        <taxon>Gammaproteobacteria</taxon>
        <taxon>Oceanospirillales</taxon>
        <taxon>Alcanivoracaceae</taxon>
        <taxon>Alcanivorax</taxon>
    </lineage>
</organism>
<protein>
    <recommendedName>
        <fullName evidence="4">Outer membrane protein beta-barrel domain-containing protein</fullName>
    </recommendedName>
</protein>
<reference evidence="2" key="1">
    <citation type="submission" date="2022-04" db="EMBL/GenBank/DDBJ databases">
        <title>Alcanivorax sp. CY1518 draft genome sequence.</title>
        <authorList>
            <person name="Zhao G."/>
            <person name="An M."/>
        </authorList>
    </citation>
    <scope>NUCLEOTIDE SEQUENCE</scope>
    <source>
        <strain evidence="2">CY1518</strain>
    </source>
</reference>
<feature type="chain" id="PRO_5046466824" description="Outer membrane protein beta-barrel domain-containing protein" evidence="1">
    <location>
        <begin position="21"/>
        <end position="177"/>
    </location>
</feature>
<evidence type="ECO:0008006" key="4">
    <source>
        <dbReference type="Google" id="ProtNLM"/>
    </source>
</evidence>
<keyword evidence="3" id="KW-1185">Reference proteome</keyword>
<accession>A0ABT0E5R8</accession>
<gene>
    <name evidence="2" type="ORF">MU846_04910</name>
</gene>
<comment type="caution">
    <text evidence="2">The sequence shown here is derived from an EMBL/GenBank/DDBJ whole genome shotgun (WGS) entry which is preliminary data.</text>
</comment>
<proteinExistence type="predicted"/>
<sequence>MKLRSVIAAACLALPAVSLAEINYTYVQGTYQVATDAKVHKWQIKGSYRINDSLYVAAEDGGVFDFRNASLGFIAPMDSLHLYGQLGLGDSADGINPVLEGGARMALSDVLELRGAIRYMPEVYEKAVAAEVDDDNELLFILEGNYLASDKISLVGGISVPTEADGVIIEFGARFNF</sequence>
<keyword evidence="1" id="KW-0732">Signal</keyword>
<evidence type="ECO:0000313" key="3">
    <source>
        <dbReference type="Proteomes" id="UP001165524"/>
    </source>
</evidence>
<feature type="signal peptide" evidence="1">
    <location>
        <begin position="1"/>
        <end position="20"/>
    </location>
</feature>
<dbReference type="RefSeq" id="WP_246949239.1">
    <property type="nucleotide sequence ID" value="NZ_JALKII010000002.1"/>
</dbReference>
<evidence type="ECO:0000256" key="1">
    <source>
        <dbReference type="SAM" id="SignalP"/>
    </source>
</evidence>
<dbReference type="Proteomes" id="UP001165524">
    <property type="component" value="Unassembled WGS sequence"/>
</dbReference>
<name>A0ABT0E5R8_9GAMM</name>
<evidence type="ECO:0000313" key="2">
    <source>
        <dbReference type="EMBL" id="MCK0537044.1"/>
    </source>
</evidence>
<dbReference type="EMBL" id="JALKII010000002">
    <property type="protein sequence ID" value="MCK0537044.1"/>
    <property type="molecule type" value="Genomic_DNA"/>
</dbReference>